<keyword evidence="3" id="KW-1185">Reference proteome</keyword>
<evidence type="ECO:0000256" key="1">
    <source>
        <dbReference type="SAM" id="Coils"/>
    </source>
</evidence>
<sequence>MEMQTCAQLTEQVVKQEQELARERKSYEYMREDFEQNLSLLKQQEIESIKAQAKHKEELLEMQGSLEKLKQDFREYKDLYNCTNEDCRQLQQKLNESQIKLALITKELLSGKQEGILKIPELCAEYGLINEDLQMEFITQQEYEEQKRMVKEFQLQNRKC</sequence>
<dbReference type="Proteomes" id="UP000299102">
    <property type="component" value="Unassembled WGS sequence"/>
</dbReference>
<evidence type="ECO:0000313" key="2">
    <source>
        <dbReference type="EMBL" id="GBP14189.1"/>
    </source>
</evidence>
<comment type="caution">
    <text evidence="2">The sequence shown here is derived from an EMBL/GenBank/DDBJ whole genome shotgun (WGS) entry which is preliminary data.</text>
</comment>
<organism evidence="2 3">
    <name type="scientific">Eumeta variegata</name>
    <name type="common">Bagworm moth</name>
    <name type="synonym">Eumeta japonica</name>
    <dbReference type="NCBI Taxonomy" id="151549"/>
    <lineage>
        <taxon>Eukaryota</taxon>
        <taxon>Metazoa</taxon>
        <taxon>Ecdysozoa</taxon>
        <taxon>Arthropoda</taxon>
        <taxon>Hexapoda</taxon>
        <taxon>Insecta</taxon>
        <taxon>Pterygota</taxon>
        <taxon>Neoptera</taxon>
        <taxon>Endopterygota</taxon>
        <taxon>Lepidoptera</taxon>
        <taxon>Glossata</taxon>
        <taxon>Ditrysia</taxon>
        <taxon>Tineoidea</taxon>
        <taxon>Psychidae</taxon>
        <taxon>Oiketicinae</taxon>
        <taxon>Eumeta</taxon>
    </lineage>
</organism>
<evidence type="ECO:0000313" key="3">
    <source>
        <dbReference type="Proteomes" id="UP000299102"/>
    </source>
</evidence>
<feature type="coiled-coil region" evidence="1">
    <location>
        <begin position="6"/>
        <end position="107"/>
    </location>
</feature>
<proteinExistence type="predicted"/>
<dbReference type="OrthoDB" id="6351660at2759"/>
<dbReference type="AlphaFoldDB" id="A0A4C1TI21"/>
<name>A0A4C1TI21_EUMVA</name>
<accession>A0A4C1TI21</accession>
<gene>
    <name evidence="2" type="ORF">EVAR_71881_1</name>
</gene>
<reference evidence="2 3" key="1">
    <citation type="journal article" date="2019" name="Commun. Biol.">
        <title>The bagworm genome reveals a unique fibroin gene that provides high tensile strength.</title>
        <authorList>
            <person name="Kono N."/>
            <person name="Nakamura H."/>
            <person name="Ohtoshi R."/>
            <person name="Tomita M."/>
            <person name="Numata K."/>
            <person name="Arakawa K."/>
        </authorList>
    </citation>
    <scope>NUCLEOTIDE SEQUENCE [LARGE SCALE GENOMIC DNA]</scope>
</reference>
<protein>
    <submittedName>
        <fullName evidence="2">Uncharacterized protein</fullName>
    </submittedName>
</protein>
<dbReference type="EMBL" id="BGZK01005469">
    <property type="protein sequence ID" value="GBP14189.1"/>
    <property type="molecule type" value="Genomic_DNA"/>
</dbReference>
<keyword evidence="1" id="KW-0175">Coiled coil</keyword>